<proteinExistence type="predicted"/>
<dbReference type="InterPro" id="IPR000504">
    <property type="entry name" value="RRM_dom"/>
</dbReference>
<keyword evidence="1" id="KW-0694">RNA-binding</keyword>
<feature type="compositionally biased region" description="Gly residues" evidence="2">
    <location>
        <begin position="85"/>
        <end position="94"/>
    </location>
</feature>
<dbReference type="GO" id="GO:0003723">
    <property type="term" value="F:RNA binding"/>
    <property type="evidence" value="ECO:0007669"/>
    <property type="project" value="UniProtKB-UniRule"/>
</dbReference>
<evidence type="ECO:0000313" key="4">
    <source>
        <dbReference type="EMBL" id="PFX23390.1"/>
    </source>
</evidence>
<feature type="region of interest" description="Disordered" evidence="2">
    <location>
        <begin position="79"/>
        <end position="142"/>
    </location>
</feature>
<dbReference type="InterPro" id="IPR035979">
    <property type="entry name" value="RBD_domain_sf"/>
</dbReference>
<evidence type="ECO:0000313" key="5">
    <source>
        <dbReference type="Proteomes" id="UP000225706"/>
    </source>
</evidence>
<sequence>MSGQRTYKVYVGNLGENGRKDELEREFKKYGRLHDVWVARNPPGFAFVEFEDQRDAKDAVEGLDGKHICGARIRVEMSRHRGGRGGRSGGGGGYRGDRSGGGRHFDDRGGGYDRYDDRSRSPYSSGCCNKKKTSTRPDPILPSTNLQNLLSSTWNQTFQLNLPSLLKSPHPDIVPSDTDMYGPGVSQSASLKCYQALPGFFHKRATCTSPRMSSSPSNVNFALQHVNNTSAFFNKETQFSASALATAGHHPAEGGGLLSQTGGSQEEGAGRVAHDATECGII</sequence>
<organism evidence="4 5">
    <name type="scientific">Stylophora pistillata</name>
    <name type="common">Smooth cauliflower coral</name>
    <dbReference type="NCBI Taxonomy" id="50429"/>
    <lineage>
        <taxon>Eukaryota</taxon>
        <taxon>Metazoa</taxon>
        <taxon>Cnidaria</taxon>
        <taxon>Anthozoa</taxon>
        <taxon>Hexacorallia</taxon>
        <taxon>Scleractinia</taxon>
        <taxon>Astrocoeniina</taxon>
        <taxon>Pocilloporidae</taxon>
        <taxon>Stylophora</taxon>
    </lineage>
</organism>
<evidence type="ECO:0000256" key="1">
    <source>
        <dbReference type="PROSITE-ProRule" id="PRU00176"/>
    </source>
</evidence>
<name>A0A2B4S3P5_STYPI</name>
<protein>
    <submittedName>
        <fullName evidence="4">Serine/arginine-rich splicing factor 3</fullName>
    </submittedName>
</protein>
<dbReference type="EMBL" id="LSMT01000209">
    <property type="protein sequence ID" value="PFX23390.1"/>
    <property type="molecule type" value="Genomic_DNA"/>
</dbReference>
<dbReference type="SMART" id="SM00360">
    <property type="entry name" value="RRM"/>
    <property type="match status" value="1"/>
</dbReference>
<evidence type="ECO:0000259" key="3">
    <source>
        <dbReference type="PROSITE" id="PS50102"/>
    </source>
</evidence>
<dbReference type="PROSITE" id="PS50102">
    <property type="entry name" value="RRM"/>
    <property type="match status" value="1"/>
</dbReference>
<accession>A0A2B4S3P5</accession>
<evidence type="ECO:0000256" key="2">
    <source>
        <dbReference type="SAM" id="MobiDB-lite"/>
    </source>
</evidence>
<feature type="region of interest" description="Disordered" evidence="2">
    <location>
        <begin position="250"/>
        <end position="282"/>
    </location>
</feature>
<dbReference type="FunFam" id="3.30.70.330:FF:001074">
    <property type="entry name" value="Splicing factor, arginine/serine-rich 7"/>
    <property type="match status" value="1"/>
</dbReference>
<comment type="caution">
    <text evidence="4">The sequence shown here is derived from an EMBL/GenBank/DDBJ whole genome shotgun (WGS) entry which is preliminary data.</text>
</comment>
<feature type="domain" description="RRM" evidence="3">
    <location>
        <begin position="7"/>
        <end position="80"/>
    </location>
</feature>
<dbReference type="CDD" id="cd12373">
    <property type="entry name" value="RRM_SRSF3_like"/>
    <property type="match status" value="1"/>
</dbReference>
<dbReference type="Pfam" id="PF00076">
    <property type="entry name" value="RRM_1"/>
    <property type="match status" value="1"/>
</dbReference>
<dbReference type="InterPro" id="IPR012677">
    <property type="entry name" value="Nucleotide-bd_a/b_plait_sf"/>
</dbReference>
<dbReference type="AlphaFoldDB" id="A0A2B4S3P5"/>
<dbReference type="STRING" id="50429.A0A2B4S3P5"/>
<dbReference type="Proteomes" id="UP000225706">
    <property type="component" value="Unassembled WGS sequence"/>
</dbReference>
<dbReference type="Gene3D" id="3.30.70.330">
    <property type="match status" value="1"/>
</dbReference>
<keyword evidence="5" id="KW-1185">Reference proteome</keyword>
<dbReference type="SUPFAM" id="SSF54928">
    <property type="entry name" value="RNA-binding domain, RBD"/>
    <property type="match status" value="1"/>
</dbReference>
<feature type="compositionally biased region" description="Basic and acidic residues" evidence="2">
    <location>
        <begin position="95"/>
        <end position="120"/>
    </location>
</feature>
<gene>
    <name evidence="4" type="primary">Srsf3</name>
    <name evidence="4" type="ORF">AWC38_SpisGene12081</name>
</gene>
<reference evidence="5" key="1">
    <citation type="journal article" date="2017" name="bioRxiv">
        <title>Comparative analysis of the genomes of Stylophora pistillata and Acropora digitifera provides evidence for extensive differences between species of corals.</title>
        <authorList>
            <person name="Voolstra C.R."/>
            <person name="Li Y."/>
            <person name="Liew Y.J."/>
            <person name="Baumgarten S."/>
            <person name="Zoccola D."/>
            <person name="Flot J.-F."/>
            <person name="Tambutte S."/>
            <person name="Allemand D."/>
            <person name="Aranda M."/>
        </authorList>
    </citation>
    <scope>NUCLEOTIDE SEQUENCE [LARGE SCALE GENOMIC DNA]</scope>
</reference>
<dbReference type="InterPro" id="IPR050907">
    <property type="entry name" value="SRSF"/>
</dbReference>
<dbReference type="OrthoDB" id="5970at2759"/>
<dbReference type="PANTHER" id="PTHR23147">
    <property type="entry name" value="SERINE/ARGININE RICH SPLICING FACTOR"/>
    <property type="match status" value="1"/>
</dbReference>
<feature type="compositionally biased region" description="Basic and acidic residues" evidence="2">
    <location>
        <begin position="268"/>
        <end position="282"/>
    </location>
</feature>